<evidence type="ECO:0000313" key="13">
    <source>
        <dbReference type="Proteomes" id="UP000663836"/>
    </source>
</evidence>
<protein>
    <recommendedName>
        <fullName evidence="11">ABC transmembrane type-1 domain-containing protein</fullName>
    </recommendedName>
</protein>
<dbReference type="FunFam" id="1.20.1560.10:FF:000013">
    <property type="entry name" value="ABC transporter C family member 2"/>
    <property type="match status" value="1"/>
</dbReference>
<dbReference type="PROSITE" id="PS50929">
    <property type="entry name" value="ABC_TM1F"/>
    <property type="match status" value="1"/>
</dbReference>
<evidence type="ECO:0000256" key="8">
    <source>
        <dbReference type="ARBA" id="ARBA00022989"/>
    </source>
</evidence>
<feature type="transmembrane region" description="Helical" evidence="10">
    <location>
        <begin position="39"/>
        <end position="59"/>
    </location>
</feature>
<feature type="non-terminal residue" evidence="12">
    <location>
        <position position="246"/>
    </location>
</feature>
<dbReference type="InterPro" id="IPR050173">
    <property type="entry name" value="ABC_transporter_C-like"/>
</dbReference>
<dbReference type="GO" id="GO:0140359">
    <property type="term" value="F:ABC-type transporter activity"/>
    <property type="evidence" value="ECO:0007669"/>
    <property type="project" value="InterPro"/>
</dbReference>
<evidence type="ECO:0000256" key="10">
    <source>
        <dbReference type="SAM" id="Phobius"/>
    </source>
</evidence>
<dbReference type="InterPro" id="IPR011527">
    <property type="entry name" value="ABC1_TM_dom"/>
</dbReference>
<dbReference type="GO" id="GO:0005524">
    <property type="term" value="F:ATP binding"/>
    <property type="evidence" value="ECO:0007669"/>
    <property type="project" value="UniProtKB-KW"/>
</dbReference>
<keyword evidence="5" id="KW-0677">Repeat</keyword>
<feature type="transmembrane region" description="Helical" evidence="10">
    <location>
        <begin position="65"/>
        <end position="82"/>
    </location>
</feature>
<dbReference type="Pfam" id="PF00664">
    <property type="entry name" value="ABC_membrane"/>
    <property type="match status" value="1"/>
</dbReference>
<evidence type="ECO:0000259" key="11">
    <source>
        <dbReference type="PROSITE" id="PS50929"/>
    </source>
</evidence>
<sequence length="246" mass="28487">MFKRIIRCPISFFDTNPVGRILNRFTTDVATMDDSLPMIVLDFLVCLSQVLGTIILVVFINPWSFIPAIIATSGMFFLRYRYVSCSRDLERLLGITRSSMYSQLTSTIHGLKVIRSYHAENICSKEFHCHLDNTTRVKYMIVTLSRWSAMRFDWITLIFIALVTVFAIIIRTSQHQFSVVEIALTLTYSLNLMSLFQWTIRQSVGVETQMTSVERILEYCSLDQEPPNQLTSKYRLPTNWPSQGRI</sequence>
<dbReference type="EMBL" id="CAJOBD010024582">
    <property type="protein sequence ID" value="CAF4260342.1"/>
    <property type="molecule type" value="Genomic_DNA"/>
</dbReference>
<organism evidence="12 13">
    <name type="scientific">Rotaria sordida</name>
    <dbReference type="NCBI Taxonomy" id="392033"/>
    <lineage>
        <taxon>Eukaryota</taxon>
        <taxon>Metazoa</taxon>
        <taxon>Spiralia</taxon>
        <taxon>Gnathifera</taxon>
        <taxon>Rotifera</taxon>
        <taxon>Eurotatoria</taxon>
        <taxon>Bdelloidea</taxon>
        <taxon>Philodinida</taxon>
        <taxon>Philodinidae</taxon>
        <taxon>Rotaria</taxon>
    </lineage>
</organism>
<dbReference type="Proteomes" id="UP000663836">
    <property type="component" value="Unassembled WGS sequence"/>
</dbReference>
<evidence type="ECO:0000256" key="3">
    <source>
        <dbReference type="ARBA" id="ARBA00022448"/>
    </source>
</evidence>
<feature type="transmembrane region" description="Helical" evidence="10">
    <location>
        <begin position="152"/>
        <end position="170"/>
    </location>
</feature>
<dbReference type="PANTHER" id="PTHR24223">
    <property type="entry name" value="ATP-BINDING CASSETTE SUB-FAMILY C"/>
    <property type="match status" value="1"/>
</dbReference>
<keyword evidence="6" id="KW-0547">Nucleotide-binding</keyword>
<evidence type="ECO:0000256" key="4">
    <source>
        <dbReference type="ARBA" id="ARBA00022692"/>
    </source>
</evidence>
<evidence type="ECO:0000256" key="7">
    <source>
        <dbReference type="ARBA" id="ARBA00022840"/>
    </source>
</evidence>
<comment type="caution">
    <text evidence="12">The sequence shown here is derived from an EMBL/GenBank/DDBJ whole genome shotgun (WGS) entry which is preliminary data.</text>
</comment>
<evidence type="ECO:0000256" key="5">
    <source>
        <dbReference type="ARBA" id="ARBA00022737"/>
    </source>
</evidence>
<feature type="non-terminal residue" evidence="12">
    <location>
        <position position="1"/>
    </location>
</feature>
<reference evidence="12" key="1">
    <citation type="submission" date="2021-02" db="EMBL/GenBank/DDBJ databases">
        <authorList>
            <person name="Nowell W R."/>
        </authorList>
    </citation>
    <scope>NUCLEOTIDE SEQUENCE</scope>
</reference>
<evidence type="ECO:0000256" key="9">
    <source>
        <dbReference type="ARBA" id="ARBA00023136"/>
    </source>
</evidence>
<dbReference type="SUPFAM" id="SSF90123">
    <property type="entry name" value="ABC transporter transmembrane region"/>
    <property type="match status" value="1"/>
</dbReference>
<dbReference type="AlphaFoldDB" id="A0A820FD32"/>
<comment type="subcellular location">
    <subcellularLocation>
        <location evidence="1">Membrane</location>
        <topology evidence="1">Multi-pass membrane protein</topology>
    </subcellularLocation>
</comment>
<keyword evidence="7" id="KW-0067">ATP-binding</keyword>
<comment type="similarity">
    <text evidence="2">Belongs to the ABC transporter superfamily. ABCC family. Conjugate transporter (TC 3.A.1.208) subfamily.</text>
</comment>
<dbReference type="Gene3D" id="1.20.1560.10">
    <property type="entry name" value="ABC transporter type 1, transmembrane domain"/>
    <property type="match status" value="1"/>
</dbReference>
<keyword evidence="9 10" id="KW-0472">Membrane</keyword>
<dbReference type="GO" id="GO:0016020">
    <property type="term" value="C:membrane"/>
    <property type="evidence" value="ECO:0007669"/>
    <property type="project" value="UniProtKB-SubCell"/>
</dbReference>
<evidence type="ECO:0000313" key="12">
    <source>
        <dbReference type="EMBL" id="CAF4260342.1"/>
    </source>
</evidence>
<evidence type="ECO:0000256" key="2">
    <source>
        <dbReference type="ARBA" id="ARBA00009726"/>
    </source>
</evidence>
<feature type="domain" description="ABC transmembrane type-1" evidence="11">
    <location>
        <begin position="1"/>
        <end position="208"/>
    </location>
</feature>
<dbReference type="InterPro" id="IPR036640">
    <property type="entry name" value="ABC1_TM_sf"/>
</dbReference>
<keyword evidence="4 10" id="KW-0812">Transmembrane</keyword>
<accession>A0A820FD32</accession>
<gene>
    <name evidence="12" type="ORF">JBS370_LOCUS39050</name>
</gene>
<evidence type="ECO:0000256" key="1">
    <source>
        <dbReference type="ARBA" id="ARBA00004141"/>
    </source>
</evidence>
<proteinExistence type="inferred from homology"/>
<keyword evidence="8 10" id="KW-1133">Transmembrane helix</keyword>
<evidence type="ECO:0000256" key="6">
    <source>
        <dbReference type="ARBA" id="ARBA00022741"/>
    </source>
</evidence>
<name>A0A820FD32_9BILA</name>
<dbReference type="PANTHER" id="PTHR24223:SF456">
    <property type="entry name" value="MULTIDRUG RESISTANCE-ASSOCIATED PROTEIN LETHAL(2)03659"/>
    <property type="match status" value="1"/>
</dbReference>
<keyword evidence="3" id="KW-0813">Transport</keyword>